<dbReference type="Proteomes" id="UP001152795">
    <property type="component" value="Unassembled WGS sequence"/>
</dbReference>
<name>A0A6S7H6S0_PARCT</name>
<dbReference type="SUPFAM" id="SSF47769">
    <property type="entry name" value="SAM/Pointed domain"/>
    <property type="match status" value="1"/>
</dbReference>
<accession>A0A6S7H6S0</accession>
<protein>
    <submittedName>
        <fullName evidence="1">Uncharacterized protein</fullName>
    </submittedName>
</protein>
<evidence type="ECO:0000313" key="1">
    <source>
        <dbReference type="EMBL" id="CAB3992187.1"/>
    </source>
</evidence>
<dbReference type="OrthoDB" id="10591104at2759"/>
<dbReference type="AlphaFoldDB" id="A0A6S7H6S0"/>
<sequence length="149" mass="16880">MADEENNPGADVNVFILNVASADAADILTTSNAESTVSAEKKIEELHCEETLQLWLEKNSLAIFFDNMKKCGLTSISHLEDITEGDAESDLGMTKFQARRLLRLFNEWKAQRNHEKKGNIQQSTVQAFLHLLRITKLLLFTCRPRFKGL</sequence>
<dbReference type="EMBL" id="CACRXK020001998">
    <property type="protein sequence ID" value="CAB3992187.1"/>
    <property type="molecule type" value="Genomic_DNA"/>
</dbReference>
<organism evidence="1 2">
    <name type="scientific">Paramuricea clavata</name>
    <name type="common">Red gorgonian</name>
    <name type="synonym">Violescent sea-whip</name>
    <dbReference type="NCBI Taxonomy" id="317549"/>
    <lineage>
        <taxon>Eukaryota</taxon>
        <taxon>Metazoa</taxon>
        <taxon>Cnidaria</taxon>
        <taxon>Anthozoa</taxon>
        <taxon>Octocorallia</taxon>
        <taxon>Malacalcyonacea</taxon>
        <taxon>Plexauridae</taxon>
        <taxon>Paramuricea</taxon>
    </lineage>
</organism>
<reference evidence="1" key="1">
    <citation type="submission" date="2020-04" db="EMBL/GenBank/DDBJ databases">
        <authorList>
            <person name="Alioto T."/>
            <person name="Alioto T."/>
            <person name="Gomez Garrido J."/>
        </authorList>
    </citation>
    <scope>NUCLEOTIDE SEQUENCE</scope>
    <source>
        <strain evidence="1">A484AB</strain>
    </source>
</reference>
<gene>
    <name evidence="1" type="ORF">PACLA_8A079735</name>
</gene>
<keyword evidence="2" id="KW-1185">Reference proteome</keyword>
<evidence type="ECO:0000313" key="2">
    <source>
        <dbReference type="Proteomes" id="UP001152795"/>
    </source>
</evidence>
<proteinExistence type="predicted"/>
<dbReference type="Gene3D" id="1.10.150.50">
    <property type="entry name" value="Transcription Factor, Ets-1"/>
    <property type="match status" value="1"/>
</dbReference>
<dbReference type="InterPro" id="IPR013761">
    <property type="entry name" value="SAM/pointed_sf"/>
</dbReference>
<comment type="caution">
    <text evidence="1">The sequence shown here is derived from an EMBL/GenBank/DDBJ whole genome shotgun (WGS) entry which is preliminary data.</text>
</comment>